<feature type="non-terminal residue" evidence="1">
    <location>
        <position position="52"/>
    </location>
</feature>
<evidence type="ECO:0000313" key="1">
    <source>
        <dbReference type="EMBL" id="KAH9329261.1"/>
    </source>
</evidence>
<comment type="caution">
    <text evidence="1">The sequence shown here is derived from an EMBL/GenBank/DDBJ whole genome shotgun (WGS) entry which is preliminary data.</text>
</comment>
<organism evidence="1 2">
    <name type="scientific">Taxus chinensis</name>
    <name type="common">Chinese yew</name>
    <name type="synonym">Taxus wallichiana var. chinensis</name>
    <dbReference type="NCBI Taxonomy" id="29808"/>
    <lineage>
        <taxon>Eukaryota</taxon>
        <taxon>Viridiplantae</taxon>
        <taxon>Streptophyta</taxon>
        <taxon>Embryophyta</taxon>
        <taxon>Tracheophyta</taxon>
        <taxon>Spermatophyta</taxon>
        <taxon>Pinopsida</taxon>
        <taxon>Pinidae</taxon>
        <taxon>Conifers II</taxon>
        <taxon>Cupressales</taxon>
        <taxon>Taxaceae</taxon>
        <taxon>Taxus</taxon>
    </lineage>
</organism>
<gene>
    <name evidence="1" type="ORF">KI387_001369</name>
</gene>
<reference evidence="1 2" key="1">
    <citation type="journal article" date="2021" name="Nat. Plants">
        <title>The Taxus genome provides insights into paclitaxel biosynthesis.</title>
        <authorList>
            <person name="Xiong X."/>
            <person name="Gou J."/>
            <person name="Liao Q."/>
            <person name="Li Y."/>
            <person name="Zhou Q."/>
            <person name="Bi G."/>
            <person name="Li C."/>
            <person name="Du R."/>
            <person name="Wang X."/>
            <person name="Sun T."/>
            <person name="Guo L."/>
            <person name="Liang H."/>
            <person name="Lu P."/>
            <person name="Wu Y."/>
            <person name="Zhang Z."/>
            <person name="Ro D.K."/>
            <person name="Shang Y."/>
            <person name="Huang S."/>
            <person name="Yan J."/>
        </authorList>
    </citation>
    <scope>NUCLEOTIDE SEQUENCE [LARGE SCALE GENOMIC DNA]</scope>
    <source>
        <strain evidence="1">Ta-2019</strain>
    </source>
</reference>
<evidence type="ECO:0000313" key="2">
    <source>
        <dbReference type="Proteomes" id="UP000824469"/>
    </source>
</evidence>
<sequence length="52" mass="5646">MSTDSPKENGTNGMIVCGGREMLVRLRENRLTAAAARDKRAGKARTGRTGRK</sequence>
<dbReference type="Proteomes" id="UP000824469">
    <property type="component" value="Unassembled WGS sequence"/>
</dbReference>
<accession>A0AA38GVR0</accession>
<dbReference type="AlphaFoldDB" id="A0AA38GVR0"/>
<proteinExistence type="predicted"/>
<keyword evidence="2" id="KW-1185">Reference proteome</keyword>
<dbReference type="EMBL" id="JAHRHJ020000001">
    <property type="protein sequence ID" value="KAH9329261.1"/>
    <property type="molecule type" value="Genomic_DNA"/>
</dbReference>
<protein>
    <submittedName>
        <fullName evidence="1">Uncharacterized protein</fullName>
    </submittedName>
</protein>
<name>A0AA38GVR0_TAXCH</name>